<dbReference type="GO" id="GO:0003700">
    <property type="term" value="F:DNA-binding transcription factor activity"/>
    <property type="evidence" value="ECO:0007669"/>
    <property type="project" value="InterPro"/>
</dbReference>
<comment type="caution">
    <text evidence="5">The sequence shown here is derived from an EMBL/GenBank/DDBJ whole genome shotgun (WGS) entry which is preliminary data.</text>
</comment>
<dbReference type="SMART" id="SM00420">
    <property type="entry name" value="HTH_DEOR"/>
    <property type="match status" value="1"/>
</dbReference>
<keyword evidence="6" id="KW-1185">Reference proteome</keyword>
<dbReference type="OrthoDB" id="9797223at2"/>
<dbReference type="Gene3D" id="3.40.50.1360">
    <property type="match status" value="1"/>
</dbReference>
<gene>
    <name evidence="5" type="ORF">F7O84_02295</name>
</gene>
<evidence type="ECO:0000256" key="1">
    <source>
        <dbReference type="ARBA" id="ARBA00023015"/>
    </source>
</evidence>
<evidence type="ECO:0000256" key="2">
    <source>
        <dbReference type="ARBA" id="ARBA00023125"/>
    </source>
</evidence>
<dbReference type="PRINTS" id="PR00037">
    <property type="entry name" value="HTHLACR"/>
</dbReference>
<reference evidence="5 6" key="2">
    <citation type="submission" date="2020-02" db="EMBL/GenBank/DDBJ databases">
        <title>Candidatus Galacturonibacter soehngenii shows hetero-acetogenic catabolism of galacturonic acid but lacks a canonical carbon monoxide dehydrogenase/acetyl-CoA synthase complex.</title>
        <authorList>
            <person name="Diender M."/>
            <person name="Stouten G.R."/>
            <person name="Petersen J.F."/>
            <person name="Nielsen P.H."/>
            <person name="Dueholm M.S."/>
            <person name="Pronk J.T."/>
            <person name="Van Loosdrecht M.C.M."/>
        </authorList>
    </citation>
    <scope>NUCLEOTIDE SEQUENCE [LARGE SCALE GENOMIC DNA]</scope>
    <source>
        <strain evidence="5">GalUA</strain>
    </source>
</reference>
<keyword evidence="1" id="KW-0805">Transcription regulation</keyword>
<dbReference type="Proteomes" id="UP000461768">
    <property type="component" value="Unassembled WGS sequence"/>
</dbReference>
<dbReference type="Pfam" id="PF00455">
    <property type="entry name" value="DeoRC"/>
    <property type="match status" value="1"/>
</dbReference>
<protein>
    <submittedName>
        <fullName evidence="5">DeoR/GlpR transcriptional regulator</fullName>
    </submittedName>
</protein>
<proteinExistence type="predicted"/>
<reference evidence="5 6" key="1">
    <citation type="submission" date="2019-09" db="EMBL/GenBank/DDBJ databases">
        <authorList>
            <person name="Valk L.C."/>
        </authorList>
    </citation>
    <scope>NUCLEOTIDE SEQUENCE [LARGE SCALE GENOMIC DNA]</scope>
    <source>
        <strain evidence="5">GalUA</strain>
    </source>
</reference>
<accession>A0A7V7QNN8</accession>
<sequence>MLVEQRFEKILKIVDEKKSVTVQELMDLLDTSESTIRRDLTTLHSNARLIKVHGGAIALGSNYHTKDDYVEARQGLNLKDKKKIAKYAASLIRMNDFVYLDAGTTTEYIIDYLEEKNAVFVTNAITHAQKLVKAGCTVYLIGGELKASTEAVVGNEAILNLNKYNFTKGFFGTNGISMEVGFTTPDLNEAMVKKAAFARCSDRYVLCDPSKFNQISPITFAEFSNSKIITTSLEDNTYKQCTNILEVNEHDLYRDI</sequence>
<feature type="domain" description="HTH deoR-type" evidence="4">
    <location>
        <begin position="3"/>
        <end position="58"/>
    </location>
</feature>
<dbReference type="InterPro" id="IPR037171">
    <property type="entry name" value="NagB/RpiA_transferase-like"/>
</dbReference>
<dbReference type="InterPro" id="IPR036388">
    <property type="entry name" value="WH-like_DNA-bd_sf"/>
</dbReference>
<dbReference type="EMBL" id="WAGX01000003">
    <property type="protein sequence ID" value="KAB1440677.1"/>
    <property type="molecule type" value="Genomic_DNA"/>
</dbReference>
<evidence type="ECO:0000256" key="3">
    <source>
        <dbReference type="ARBA" id="ARBA00023163"/>
    </source>
</evidence>
<dbReference type="InterPro" id="IPR036390">
    <property type="entry name" value="WH_DNA-bd_sf"/>
</dbReference>
<dbReference type="SUPFAM" id="SSF46785">
    <property type="entry name" value="Winged helix' DNA-binding domain"/>
    <property type="match status" value="1"/>
</dbReference>
<dbReference type="SMART" id="SM01134">
    <property type="entry name" value="DeoRC"/>
    <property type="match status" value="1"/>
</dbReference>
<dbReference type="RefSeq" id="WP_151141416.1">
    <property type="nucleotide sequence ID" value="NZ_WAGX01000003.1"/>
</dbReference>
<keyword evidence="2" id="KW-0238">DNA-binding</keyword>
<keyword evidence="3" id="KW-0804">Transcription</keyword>
<evidence type="ECO:0000313" key="5">
    <source>
        <dbReference type="EMBL" id="KAB1440677.1"/>
    </source>
</evidence>
<dbReference type="InterPro" id="IPR001034">
    <property type="entry name" value="DeoR_HTH"/>
</dbReference>
<dbReference type="GO" id="GO:0003677">
    <property type="term" value="F:DNA binding"/>
    <property type="evidence" value="ECO:0007669"/>
    <property type="project" value="UniProtKB-KW"/>
</dbReference>
<dbReference type="SUPFAM" id="SSF100950">
    <property type="entry name" value="NagB/RpiA/CoA transferase-like"/>
    <property type="match status" value="1"/>
</dbReference>
<dbReference type="Gene3D" id="1.10.10.10">
    <property type="entry name" value="Winged helix-like DNA-binding domain superfamily/Winged helix DNA-binding domain"/>
    <property type="match status" value="1"/>
</dbReference>
<evidence type="ECO:0000259" key="4">
    <source>
        <dbReference type="PROSITE" id="PS51000"/>
    </source>
</evidence>
<organism evidence="5 6">
    <name type="scientific">Candidatus Galacturonatibacter soehngenii</name>
    <dbReference type="NCBI Taxonomy" id="2307010"/>
    <lineage>
        <taxon>Bacteria</taxon>
        <taxon>Bacillati</taxon>
        <taxon>Bacillota</taxon>
        <taxon>Clostridia</taxon>
        <taxon>Lachnospirales</taxon>
        <taxon>Lachnospiraceae</taxon>
        <taxon>Candidatus Galacturonatibacter</taxon>
    </lineage>
</organism>
<evidence type="ECO:0000313" key="6">
    <source>
        <dbReference type="Proteomes" id="UP000461768"/>
    </source>
</evidence>
<dbReference type="PANTHER" id="PTHR30363:SF56">
    <property type="entry name" value="TRANSCRIPTIONAL REGULATOR, DEOR FAMILY"/>
    <property type="match status" value="1"/>
</dbReference>
<dbReference type="PROSITE" id="PS51000">
    <property type="entry name" value="HTH_DEOR_2"/>
    <property type="match status" value="1"/>
</dbReference>
<dbReference type="PROSITE" id="PS00894">
    <property type="entry name" value="HTH_DEOR_1"/>
    <property type="match status" value="1"/>
</dbReference>
<dbReference type="AlphaFoldDB" id="A0A7V7QNN8"/>
<dbReference type="InterPro" id="IPR014036">
    <property type="entry name" value="DeoR-like_C"/>
</dbReference>
<dbReference type="InterPro" id="IPR050313">
    <property type="entry name" value="Carb_Metab_HTH_regulators"/>
</dbReference>
<dbReference type="Pfam" id="PF08220">
    <property type="entry name" value="HTH_DeoR"/>
    <property type="match status" value="1"/>
</dbReference>
<name>A0A7V7QNN8_9FIRM</name>
<dbReference type="InterPro" id="IPR018356">
    <property type="entry name" value="Tscrpt_reg_HTH_DeoR_CS"/>
</dbReference>
<dbReference type="PANTHER" id="PTHR30363">
    <property type="entry name" value="HTH-TYPE TRANSCRIPTIONAL REGULATOR SRLR-RELATED"/>
    <property type="match status" value="1"/>
</dbReference>